<keyword evidence="3" id="KW-0472">Membrane</keyword>
<dbReference type="SUPFAM" id="SSF50630">
    <property type="entry name" value="Acid proteases"/>
    <property type="match status" value="1"/>
</dbReference>
<feature type="region of interest" description="Disordered" evidence="2">
    <location>
        <begin position="520"/>
        <end position="553"/>
    </location>
</feature>
<sequence>MNSSSAILSLAPGEWRGNDGNWSTFSISLDGVPGPFYVLPATGGSQIWLPNPTSACQGSSIPDCNGERGIPNGTTLDNASGWSRYGPSKLSATPPLFDVGNGDFWVGPVQLNGVDGEEADTADRVPIATYTDPRYWLGLVGLGNDPSAFDDNTTWIGPLQALKDRGHIGSLSYGYTAGAVYLDEEPGSLTLGGYDEARFQSDNVVNATMKDAGRKLQLQMTDVSVFGGIQGGVQTLLTPDELPEGVSILLDSSTAQLWLPADVCEQFAEAFGLTYQESSNLYTIDNDSLQQLHDSKANLSFTIGADSSLETSTTIVLPFKAYNLALFPPLTDSSKGLSYFPLRKATSNSGNILGRVFLQEAYVVVDWERGVFNVSRTRHAVSRPRLVSIPPSATVSATTAGYKSLSRAGQSGLVVGCLVLIFAIVGFMYWFQRRRNRPRDRKASVEAPPIEMVDKIDPAWEKPELMAIESKGGRFLELDFLRGAEADSTQLLEMSGSEPERELMSTEVLEMEGDLVQKEVKKSFDGEDIGETGADEANGGEEKKANSVHELAA</sequence>
<feature type="compositionally biased region" description="Basic and acidic residues" evidence="2">
    <location>
        <begin position="540"/>
        <end position="553"/>
    </location>
</feature>
<dbReference type="PROSITE" id="PS51767">
    <property type="entry name" value="PEPTIDASE_A1"/>
    <property type="match status" value="1"/>
</dbReference>
<comment type="caution">
    <text evidence="5">The sequence shown here is derived from an EMBL/GenBank/DDBJ whole genome shotgun (WGS) entry which is preliminary data.</text>
</comment>
<dbReference type="EMBL" id="JAXOVC010000008">
    <property type="protein sequence ID" value="KAK4498131.1"/>
    <property type="molecule type" value="Genomic_DNA"/>
</dbReference>
<dbReference type="PRINTS" id="PR00792">
    <property type="entry name" value="PEPSIN"/>
</dbReference>
<dbReference type="InterPro" id="IPR001461">
    <property type="entry name" value="Aspartic_peptidase_A1"/>
</dbReference>
<feature type="transmembrane region" description="Helical" evidence="3">
    <location>
        <begin position="412"/>
        <end position="431"/>
    </location>
</feature>
<accession>A0ABR0EA76</accession>
<name>A0ABR0EA76_ZASCE</name>
<evidence type="ECO:0000313" key="5">
    <source>
        <dbReference type="EMBL" id="KAK4498131.1"/>
    </source>
</evidence>
<organism evidence="5 6">
    <name type="scientific">Zasmidium cellare</name>
    <name type="common">Wine cellar mold</name>
    <name type="synonym">Racodium cellare</name>
    <dbReference type="NCBI Taxonomy" id="395010"/>
    <lineage>
        <taxon>Eukaryota</taxon>
        <taxon>Fungi</taxon>
        <taxon>Dikarya</taxon>
        <taxon>Ascomycota</taxon>
        <taxon>Pezizomycotina</taxon>
        <taxon>Dothideomycetes</taxon>
        <taxon>Dothideomycetidae</taxon>
        <taxon>Mycosphaerellales</taxon>
        <taxon>Mycosphaerellaceae</taxon>
        <taxon>Zasmidium</taxon>
    </lineage>
</organism>
<dbReference type="PANTHER" id="PTHR47966:SF51">
    <property type="entry name" value="BETA-SITE APP-CLEAVING ENZYME, ISOFORM A-RELATED"/>
    <property type="match status" value="1"/>
</dbReference>
<dbReference type="Pfam" id="PF00026">
    <property type="entry name" value="Asp"/>
    <property type="match status" value="1"/>
</dbReference>
<comment type="similarity">
    <text evidence="1">Belongs to the peptidase A1 family.</text>
</comment>
<proteinExistence type="inferred from homology"/>
<dbReference type="InterPro" id="IPR033121">
    <property type="entry name" value="PEPTIDASE_A1"/>
</dbReference>
<evidence type="ECO:0000256" key="1">
    <source>
        <dbReference type="ARBA" id="ARBA00007447"/>
    </source>
</evidence>
<keyword evidence="6" id="KW-1185">Reference proteome</keyword>
<protein>
    <recommendedName>
        <fullName evidence="4">Peptidase A1 domain-containing protein</fullName>
    </recommendedName>
</protein>
<gene>
    <name evidence="5" type="ORF">PRZ48_010787</name>
</gene>
<evidence type="ECO:0000256" key="2">
    <source>
        <dbReference type="SAM" id="MobiDB-lite"/>
    </source>
</evidence>
<evidence type="ECO:0000256" key="3">
    <source>
        <dbReference type="SAM" id="Phobius"/>
    </source>
</evidence>
<dbReference type="InterPro" id="IPR021109">
    <property type="entry name" value="Peptidase_aspartic_dom_sf"/>
</dbReference>
<evidence type="ECO:0000259" key="4">
    <source>
        <dbReference type="PROSITE" id="PS51767"/>
    </source>
</evidence>
<dbReference type="Gene3D" id="2.40.70.10">
    <property type="entry name" value="Acid Proteases"/>
    <property type="match status" value="2"/>
</dbReference>
<dbReference type="PANTHER" id="PTHR47966">
    <property type="entry name" value="BETA-SITE APP-CLEAVING ENZYME, ISOFORM A-RELATED"/>
    <property type="match status" value="1"/>
</dbReference>
<evidence type="ECO:0000313" key="6">
    <source>
        <dbReference type="Proteomes" id="UP001305779"/>
    </source>
</evidence>
<dbReference type="Proteomes" id="UP001305779">
    <property type="component" value="Unassembled WGS sequence"/>
</dbReference>
<keyword evidence="3" id="KW-1133">Transmembrane helix</keyword>
<reference evidence="5 6" key="1">
    <citation type="journal article" date="2023" name="G3 (Bethesda)">
        <title>A chromosome-level genome assembly of Zasmidium syzygii isolated from banana leaves.</title>
        <authorList>
            <person name="van Westerhoven A.C."/>
            <person name="Mehrabi R."/>
            <person name="Talebi R."/>
            <person name="Steentjes M.B.F."/>
            <person name="Corcolon B."/>
            <person name="Chong P.A."/>
            <person name="Kema G.H.J."/>
            <person name="Seidl M.F."/>
        </authorList>
    </citation>
    <scope>NUCLEOTIDE SEQUENCE [LARGE SCALE GENOMIC DNA]</scope>
    <source>
        <strain evidence="5 6">P124</strain>
    </source>
</reference>
<keyword evidence="3" id="KW-0812">Transmembrane</keyword>
<feature type="domain" description="Peptidase A1" evidence="4">
    <location>
        <begin position="23"/>
        <end position="375"/>
    </location>
</feature>